<accession>A0A914W4N5</accession>
<dbReference type="WBParaSite" id="PSAMB.scaffold3167size19405.g20599.t1">
    <property type="protein sequence ID" value="PSAMB.scaffold3167size19405.g20599.t1"/>
    <property type="gene ID" value="PSAMB.scaffold3167size19405.g20599"/>
</dbReference>
<dbReference type="AlphaFoldDB" id="A0A914W4N5"/>
<feature type="compositionally biased region" description="Basic residues" evidence="1">
    <location>
        <begin position="1"/>
        <end position="12"/>
    </location>
</feature>
<reference evidence="3" key="1">
    <citation type="submission" date="2022-11" db="UniProtKB">
        <authorList>
            <consortium name="WormBaseParasite"/>
        </authorList>
    </citation>
    <scope>IDENTIFICATION</scope>
</reference>
<evidence type="ECO:0000313" key="2">
    <source>
        <dbReference type="Proteomes" id="UP000887566"/>
    </source>
</evidence>
<keyword evidence="2" id="KW-1185">Reference proteome</keyword>
<feature type="compositionally biased region" description="Low complexity" evidence="1">
    <location>
        <begin position="259"/>
        <end position="272"/>
    </location>
</feature>
<dbReference type="Proteomes" id="UP000887566">
    <property type="component" value="Unplaced"/>
</dbReference>
<feature type="compositionally biased region" description="Polar residues" evidence="1">
    <location>
        <begin position="76"/>
        <end position="85"/>
    </location>
</feature>
<sequence>MAKNRIRLRRHMPNLFAIPEEGGEGRASSKASTNSEPPAAHDHEDVIDPMSSSVTMEDLAEMTFICREAAEASPKSGKSTDSGRASPSSRSPLNSSPTQEPRNSGDSGIVDDRYPQRPIDPAIKVNRWLNGLRSDKQPPLASAHSPSTSGGSGAKPAGNVDASSSNNAASAPDATHSGQDANGGSGEPTSPIVSRALGRYGQSNGTAKPPQPTFPRRDPWPYRGTNATGNKPYTVFPSELPFKKSLPRSPHGRPKLHLSSNESSSRSPEFGF</sequence>
<feature type="region of interest" description="Disordered" evidence="1">
    <location>
        <begin position="1"/>
        <end position="272"/>
    </location>
</feature>
<proteinExistence type="predicted"/>
<organism evidence="2 3">
    <name type="scientific">Plectus sambesii</name>
    <dbReference type="NCBI Taxonomy" id="2011161"/>
    <lineage>
        <taxon>Eukaryota</taxon>
        <taxon>Metazoa</taxon>
        <taxon>Ecdysozoa</taxon>
        <taxon>Nematoda</taxon>
        <taxon>Chromadorea</taxon>
        <taxon>Plectida</taxon>
        <taxon>Plectina</taxon>
        <taxon>Plectoidea</taxon>
        <taxon>Plectidae</taxon>
        <taxon>Plectus</taxon>
    </lineage>
</organism>
<evidence type="ECO:0000313" key="3">
    <source>
        <dbReference type="WBParaSite" id="PSAMB.scaffold3167size19405.g20599.t1"/>
    </source>
</evidence>
<evidence type="ECO:0000256" key="1">
    <source>
        <dbReference type="SAM" id="MobiDB-lite"/>
    </source>
</evidence>
<protein>
    <submittedName>
        <fullName evidence="3">Uncharacterized protein</fullName>
    </submittedName>
</protein>
<name>A0A914W4N5_9BILA</name>
<feature type="compositionally biased region" description="Low complexity" evidence="1">
    <location>
        <begin position="162"/>
        <end position="171"/>
    </location>
</feature>
<feature type="compositionally biased region" description="Low complexity" evidence="1">
    <location>
        <begin position="86"/>
        <end position="97"/>
    </location>
</feature>